<evidence type="ECO:0000256" key="14">
    <source>
        <dbReference type="PROSITE-ProRule" id="PRU00982"/>
    </source>
</evidence>
<evidence type="ECO:0000256" key="5">
    <source>
        <dbReference type="ARBA" id="ARBA00022454"/>
    </source>
</evidence>
<keyword evidence="7" id="KW-0779">Telomere</keyword>
<dbReference type="InterPro" id="IPR009057">
    <property type="entry name" value="Homeodomain-like_sf"/>
</dbReference>
<keyword evidence="5" id="KW-0158">Chromosome</keyword>
<sequence>MGAPKQKWTAEEESALKAGIAKHGAGKWRTILKDPDFSNVLRYRSNVDLKDKWRNMNVTVNASGARDRVKAPVVKKPRSAPKHEGHSTSTAIAAVTSDGDDDVAEPVPLATSTSSKRSLSRLDNIIVEAVRSLNEPTGSYKTAIANYIEEQYWPPADFDHVLSSKLNDLTASGKLIKVNRKYRIAPSSSLSEGRSSKVVLLEDIKKEPTKLDREDVAVLTKSQIDAELARMRTMTAEEAAAAAARAVAEAEAIMTEAEAAVREAEAAEADAVAAQAFAEAAMATFKNRSSAKLVIALSTSVLVSNDHSSLKLPVGAGAASVSSDLVVQFGFCLGYCTTGLPSDVLVEVGEMSFHLHKFPLLSKSAILGRLIEENSDSDECVIKLSDIPGGAKSFELVARFCYGLKIELSSENVVYLRCAAEHLEMTEETSGDNLINQTESFFNQVVLRSWKDSLEVLRTCDGLLPHAEDLHIVKRCIESLAGKASIDPDLFGWPVSEHSTMQSPGGSVLWNGISTGAKVRNCSSDWWYDDASSLSFPTYKRLISSMESRGIKQEIIAGSLTYYAKKFLPGLNRRQSTGPMPLPAATLSDEEQRRLLEEIDRMLPLQRGLISTNVLLWLLRTAMILKVDRACISNLEKRVGMQLDEATLEDLLLPNFSYTMDTLYNVECVHRILDHFLAMDQTMGGGGASPCLDDVMASPSLAPITAVAKLIDGYLAEIAPDINLKPLKFQSLAAVLPEYARPLDDGLYRAIDVYLKSHPTLPEAEREQLCRLIDCQKLSLEACTHAAQNERLPLRVVVQVLFFEQLQLRTSVAGCLLVSDNLEASSRTLRGGGAVAASGEAGCWATAAVRENQALRVGMDSMRLRLMELERECSDMRQDIRKLGRGRRRLRGGGGIVAGGKDGGGWAARVQRMLTPRMMKLQMCSAQHDAAEQQRMNNEHKKVEKVAKNKKQLSMDDGDDEEA</sequence>
<keyword evidence="12" id="KW-0539">Nucleus</keyword>
<evidence type="ECO:0000313" key="22">
    <source>
        <dbReference type="EMBL" id="EEC69668.1"/>
    </source>
</evidence>
<evidence type="ECO:0000256" key="4">
    <source>
        <dbReference type="ARBA" id="ARBA00011414"/>
    </source>
</evidence>
<protein>
    <submittedName>
        <fullName evidence="22">Uncharacterized protein</fullName>
    </submittedName>
</protein>
<dbReference type="CDD" id="cd11660">
    <property type="entry name" value="SANT_TRF"/>
    <property type="match status" value="1"/>
</dbReference>
<feature type="domain" description="BTB" evidence="18">
    <location>
        <begin position="342"/>
        <end position="410"/>
    </location>
</feature>
<evidence type="ECO:0000256" key="13">
    <source>
        <dbReference type="ARBA" id="ARBA00058078"/>
    </source>
</evidence>
<dbReference type="Pfam" id="PF03000">
    <property type="entry name" value="NPH3"/>
    <property type="match status" value="1"/>
</dbReference>
<evidence type="ECO:0000259" key="19">
    <source>
        <dbReference type="PROSITE" id="PS51294"/>
    </source>
</evidence>
<evidence type="ECO:0000256" key="10">
    <source>
        <dbReference type="ARBA" id="ARBA00023125"/>
    </source>
</evidence>
<evidence type="ECO:0000259" key="21">
    <source>
        <dbReference type="PROSITE" id="PS51649"/>
    </source>
</evidence>
<feature type="domain" description="H15" evidence="20">
    <location>
        <begin position="118"/>
        <end position="186"/>
    </location>
</feature>
<evidence type="ECO:0000313" key="23">
    <source>
        <dbReference type="Proteomes" id="UP000007015"/>
    </source>
</evidence>
<evidence type="ECO:0000256" key="16">
    <source>
        <dbReference type="SAM" id="MobiDB-lite"/>
    </source>
</evidence>
<gene>
    <name evidence="22" type="ORF">OsI_39098</name>
</gene>
<dbReference type="PROSITE" id="PS50090">
    <property type="entry name" value="MYB_LIKE"/>
    <property type="match status" value="1"/>
</dbReference>
<dbReference type="InterPro" id="IPR036390">
    <property type="entry name" value="WH_DNA-bd_sf"/>
</dbReference>
<comment type="subunit">
    <text evidence="4">Forms a homodimer and heterodimers.</text>
</comment>
<dbReference type="PROSITE" id="PS51649">
    <property type="entry name" value="NPH3"/>
    <property type="match status" value="1"/>
</dbReference>
<dbReference type="InterPro" id="IPR017930">
    <property type="entry name" value="Myb_dom"/>
</dbReference>
<evidence type="ECO:0000256" key="7">
    <source>
        <dbReference type="ARBA" id="ARBA00022895"/>
    </source>
</evidence>
<dbReference type="PANTHER" id="PTHR32370">
    <property type="entry name" value="OS12G0117600 PROTEIN"/>
    <property type="match status" value="1"/>
</dbReference>
<dbReference type="Pfam" id="PF00538">
    <property type="entry name" value="Linker_histone"/>
    <property type="match status" value="1"/>
</dbReference>
<dbReference type="FunFam" id="1.10.246.220:FF:000002">
    <property type="entry name" value="Telomere repeat-binding factor 1"/>
    <property type="match status" value="1"/>
</dbReference>
<dbReference type="PROSITE" id="PS51294">
    <property type="entry name" value="HTH_MYB"/>
    <property type="match status" value="1"/>
</dbReference>
<comment type="subcellular location">
    <subcellularLocation>
        <location evidence="1">Chromosome</location>
        <location evidence="1">Telomere</location>
    </subcellularLocation>
    <subcellularLocation>
        <location evidence="2">Nucleus</location>
        <location evidence="2">Nucleolus</location>
    </subcellularLocation>
</comment>
<dbReference type="InterPro" id="IPR011333">
    <property type="entry name" value="SKP1/BTB/POZ_sf"/>
</dbReference>
<dbReference type="Pfam" id="PF00249">
    <property type="entry name" value="Myb_DNA-binding"/>
    <property type="match status" value="1"/>
</dbReference>
<evidence type="ECO:0000259" key="18">
    <source>
        <dbReference type="PROSITE" id="PS50097"/>
    </source>
</evidence>
<evidence type="ECO:0000256" key="6">
    <source>
        <dbReference type="ARBA" id="ARBA00022786"/>
    </source>
</evidence>
<dbReference type="InterPro" id="IPR000210">
    <property type="entry name" value="BTB/POZ_dom"/>
</dbReference>
<keyword evidence="11" id="KW-0804">Transcription</keyword>
<dbReference type="Gramene" id="BGIOSGA035841-TA">
    <property type="protein sequence ID" value="BGIOSGA035841-PA"/>
    <property type="gene ID" value="BGIOSGA035841"/>
</dbReference>
<dbReference type="InterPro" id="IPR001005">
    <property type="entry name" value="SANT/Myb"/>
</dbReference>
<feature type="domain" description="HTH myb-type" evidence="19">
    <location>
        <begin position="1"/>
        <end position="61"/>
    </location>
</feature>
<dbReference type="GO" id="GO:0043565">
    <property type="term" value="F:sequence-specific DNA binding"/>
    <property type="evidence" value="ECO:0007669"/>
    <property type="project" value="UniProtKB-ARBA"/>
</dbReference>
<keyword evidence="10" id="KW-0238">DNA-binding</keyword>
<dbReference type="InterPro" id="IPR043454">
    <property type="entry name" value="NPH3/RPT2-like"/>
</dbReference>
<dbReference type="AlphaFoldDB" id="B8BMZ7"/>
<keyword evidence="6" id="KW-0833">Ubl conjugation pathway</keyword>
<dbReference type="EMBL" id="CM000137">
    <property type="protein sequence ID" value="EEC69668.1"/>
    <property type="molecule type" value="Genomic_DNA"/>
</dbReference>
<dbReference type="GO" id="GO:0000786">
    <property type="term" value="C:nucleosome"/>
    <property type="evidence" value="ECO:0007669"/>
    <property type="project" value="InterPro"/>
</dbReference>
<dbReference type="InterPro" id="IPR005818">
    <property type="entry name" value="Histone_H1/H5_H15"/>
</dbReference>
<evidence type="ECO:0000256" key="2">
    <source>
        <dbReference type="ARBA" id="ARBA00004604"/>
    </source>
</evidence>
<dbReference type="GO" id="GO:0003690">
    <property type="term" value="F:double-stranded DNA binding"/>
    <property type="evidence" value="ECO:0007669"/>
    <property type="project" value="UniProtKB-ARBA"/>
</dbReference>
<dbReference type="SUPFAM" id="SSF46785">
    <property type="entry name" value="Winged helix' DNA-binding domain"/>
    <property type="match status" value="1"/>
</dbReference>
<dbReference type="PROSITE" id="PS50097">
    <property type="entry name" value="BTB"/>
    <property type="match status" value="1"/>
</dbReference>
<feature type="coiled-coil region" evidence="15">
    <location>
        <begin position="240"/>
        <end position="270"/>
    </location>
</feature>
<dbReference type="GO" id="GO:0000781">
    <property type="term" value="C:chromosome, telomeric region"/>
    <property type="evidence" value="ECO:0007669"/>
    <property type="project" value="UniProtKB-SubCell"/>
</dbReference>
<dbReference type="SUPFAM" id="SSF46689">
    <property type="entry name" value="Homeodomain-like"/>
    <property type="match status" value="1"/>
</dbReference>
<dbReference type="Gene3D" id="3.30.710.10">
    <property type="entry name" value="Potassium Channel Kv1.1, Chain A"/>
    <property type="match status" value="1"/>
</dbReference>
<feature type="region of interest" description="Disordered" evidence="16">
    <location>
        <begin position="933"/>
        <end position="963"/>
    </location>
</feature>
<dbReference type="GO" id="GO:0005730">
    <property type="term" value="C:nucleolus"/>
    <property type="evidence" value="ECO:0007669"/>
    <property type="project" value="UniProtKB-SubCell"/>
</dbReference>
<name>B8BMZ7_ORYSI</name>
<dbReference type="CDD" id="cd18312">
    <property type="entry name" value="BTB_POZ_NPY3-like"/>
    <property type="match status" value="1"/>
</dbReference>
<keyword evidence="8" id="KW-0805">Transcription regulation</keyword>
<comment type="similarity">
    <text evidence="14">Belongs to the NPH3 family.</text>
</comment>
<feature type="domain" description="NPH3" evidence="21">
    <location>
        <begin position="525"/>
        <end position="807"/>
    </location>
</feature>
<evidence type="ECO:0000256" key="12">
    <source>
        <dbReference type="ARBA" id="ARBA00023242"/>
    </source>
</evidence>
<dbReference type="Pfam" id="PF00651">
    <property type="entry name" value="BTB"/>
    <property type="match status" value="1"/>
</dbReference>
<dbReference type="Gene3D" id="1.10.10.10">
    <property type="entry name" value="Winged helix-like DNA-binding domain superfamily/Winged helix DNA-binding domain"/>
    <property type="match status" value="1"/>
</dbReference>
<evidence type="ECO:0000259" key="17">
    <source>
        <dbReference type="PROSITE" id="PS50090"/>
    </source>
</evidence>
<reference evidence="22 23" key="1">
    <citation type="journal article" date="2005" name="PLoS Biol.">
        <title>The genomes of Oryza sativa: a history of duplications.</title>
        <authorList>
            <person name="Yu J."/>
            <person name="Wang J."/>
            <person name="Lin W."/>
            <person name="Li S."/>
            <person name="Li H."/>
            <person name="Zhou J."/>
            <person name="Ni P."/>
            <person name="Dong W."/>
            <person name="Hu S."/>
            <person name="Zeng C."/>
            <person name="Zhang J."/>
            <person name="Zhang Y."/>
            <person name="Li R."/>
            <person name="Xu Z."/>
            <person name="Li S."/>
            <person name="Li X."/>
            <person name="Zheng H."/>
            <person name="Cong L."/>
            <person name="Lin L."/>
            <person name="Yin J."/>
            <person name="Geng J."/>
            <person name="Li G."/>
            <person name="Shi J."/>
            <person name="Liu J."/>
            <person name="Lv H."/>
            <person name="Li J."/>
            <person name="Wang J."/>
            <person name="Deng Y."/>
            <person name="Ran L."/>
            <person name="Shi X."/>
            <person name="Wang X."/>
            <person name="Wu Q."/>
            <person name="Li C."/>
            <person name="Ren X."/>
            <person name="Wang J."/>
            <person name="Wang X."/>
            <person name="Li D."/>
            <person name="Liu D."/>
            <person name="Zhang X."/>
            <person name="Ji Z."/>
            <person name="Zhao W."/>
            <person name="Sun Y."/>
            <person name="Zhang Z."/>
            <person name="Bao J."/>
            <person name="Han Y."/>
            <person name="Dong L."/>
            <person name="Ji J."/>
            <person name="Chen P."/>
            <person name="Wu S."/>
            <person name="Liu J."/>
            <person name="Xiao Y."/>
            <person name="Bu D."/>
            <person name="Tan J."/>
            <person name="Yang L."/>
            <person name="Ye C."/>
            <person name="Zhang J."/>
            <person name="Xu J."/>
            <person name="Zhou Y."/>
            <person name="Yu Y."/>
            <person name="Zhang B."/>
            <person name="Zhuang S."/>
            <person name="Wei H."/>
            <person name="Liu B."/>
            <person name="Lei M."/>
            <person name="Yu H."/>
            <person name="Li Y."/>
            <person name="Xu H."/>
            <person name="Wei S."/>
            <person name="He X."/>
            <person name="Fang L."/>
            <person name="Zhang Z."/>
            <person name="Zhang Y."/>
            <person name="Huang X."/>
            <person name="Su Z."/>
            <person name="Tong W."/>
            <person name="Li J."/>
            <person name="Tong Z."/>
            <person name="Li S."/>
            <person name="Ye J."/>
            <person name="Wang L."/>
            <person name="Fang L."/>
            <person name="Lei T."/>
            <person name="Chen C."/>
            <person name="Chen H."/>
            <person name="Xu Z."/>
            <person name="Li H."/>
            <person name="Huang H."/>
            <person name="Zhang F."/>
            <person name="Xu H."/>
            <person name="Li N."/>
            <person name="Zhao C."/>
            <person name="Li S."/>
            <person name="Dong L."/>
            <person name="Huang Y."/>
            <person name="Li L."/>
            <person name="Xi Y."/>
            <person name="Qi Q."/>
            <person name="Li W."/>
            <person name="Zhang B."/>
            <person name="Hu W."/>
            <person name="Zhang Y."/>
            <person name="Tian X."/>
            <person name="Jiao Y."/>
            <person name="Liang X."/>
            <person name="Jin J."/>
            <person name="Gao L."/>
            <person name="Zheng W."/>
            <person name="Hao B."/>
            <person name="Liu S."/>
            <person name="Wang W."/>
            <person name="Yuan L."/>
            <person name="Cao M."/>
            <person name="McDermott J."/>
            <person name="Samudrala R."/>
            <person name="Wang J."/>
            <person name="Wong G.K."/>
            <person name="Yang H."/>
        </authorList>
    </citation>
    <scope>NUCLEOTIDE SEQUENCE [LARGE SCALE GENOMIC DNA]</scope>
    <source>
        <strain evidence="23">cv. 93-11</strain>
    </source>
</reference>
<accession>B8BMZ7</accession>
<keyword evidence="9 15" id="KW-0175">Coiled coil</keyword>
<dbReference type="Gene3D" id="1.10.246.220">
    <property type="match status" value="1"/>
</dbReference>
<feature type="coiled-coil region" evidence="15">
    <location>
        <begin position="852"/>
        <end position="886"/>
    </location>
</feature>
<dbReference type="HOGENOM" id="CLU_005994_1_0_1"/>
<dbReference type="InterPro" id="IPR036388">
    <property type="entry name" value="WH-like_DNA-bd_sf"/>
</dbReference>
<dbReference type="GO" id="GO:0006334">
    <property type="term" value="P:nucleosome assembly"/>
    <property type="evidence" value="ECO:0007669"/>
    <property type="project" value="InterPro"/>
</dbReference>
<dbReference type="SMART" id="SM00526">
    <property type="entry name" value="H15"/>
    <property type="match status" value="1"/>
</dbReference>
<feature type="compositionally biased region" description="Basic and acidic residues" evidence="16">
    <location>
        <begin position="933"/>
        <end position="947"/>
    </location>
</feature>
<dbReference type="SUPFAM" id="SSF54695">
    <property type="entry name" value="POZ domain"/>
    <property type="match status" value="1"/>
</dbReference>
<evidence type="ECO:0000256" key="3">
    <source>
        <dbReference type="ARBA" id="ARBA00004906"/>
    </source>
</evidence>
<evidence type="ECO:0000256" key="15">
    <source>
        <dbReference type="SAM" id="Coils"/>
    </source>
</evidence>
<dbReference type="GO" id="GO:0016567">
    <property type="term" value="P:protein ubiquitination"/>
    <property type="evidence" value="ECO:0007669"/>
    <property type="project" value="UniProtKB-UniPathway"/>
</dbReference>
<evidence type="ECO:0000259" key="20">
    <source>
        <dbReference type="PROSITE" id="PS51504"/>
    </source>
</evidence>
<evidence type="ECO:0000256" key="1">
    <source>
        <dbReference type="ARBA" id="ARBA00004574"/>
    </source>
</evidence>
<proteinExistence type="inferred from homology"/>
<feature type="region of interest" description="Disordered" evidence="16">
    <location>
        <begin position="67"/>
        <end position="115"/>
    </location>
</feature>
<evidence type="ECO:0000256" key="9">
    <source>
        <dbReference type="ARBA" id="ARBA00023054"/>
    </source>
</evidence>
<dbReference type="FunFam" id="1.10.10.60:FF:000168">
    <property type="entry name" value="Telomere repeat-binding factor 1"/>
    <property type="match status" value="1"/>
</dbReference>
<keyword evidence="23" id="KW-1185">Reference proteome</keyword>
<dbReference type="PROSITE" id="PS51504">
    <property type="entry name" value="H15"/>
    <property type="match status" value="1"/>
</dbReference>
<evidence type="ECO:0000256" key="11">
    <source>
        <dbReference type="ARBA" id="ARBA00023163"/>
    </source>
</evidence>
<feature type="domain" description="Myb-like" evidence="17">
    <location>
        <begin position="5"/>
        <end position="57"/>
    </location>
</feature>
<dbReference type="UniPathway" id="UPA00143"/>
<dbReference type="SMART" id="SM00717">
    <property type="entry name" value="SANT"/>
    <property type="match status" value="1"/>
</dbReference>
<dbReference type="InterPro" id="IPR027356">
    <property type="entry name" value="NPH3_dom"/>
</dbReference>
<evidence type="ECO:0000256" key="8">
    <source>
        <dbReference type="ARBA" id="ARBA00023015"/>
    </source>
</evidence>
<comment type="function">
    <text evidence="13">Binds preferentially double-stranded telomeric repeats, but may also bind to the single telomeric strand.</text>
</comment>
<organism evidence="22 23">
    <name type="scientific">Oryza sativa subsp. indica</name>
    <name type="common">Rice</name>
    <dbReference type="NCBI Taxonomy" id="39946"/>
    <lineage>
        <taxon>Eukaryota</taxon>
        <taxon>Viridiplantae</taxon>
        <taxon>Streptophyta</taxon>
        <taxon>Embryophyta</taxon>
        <taxon>Tracheophyta</taxon>
        <taxon>Spermatophyta</taxon>
        <taxon>Magnoliopsida</taxon>
        <taxon>Liliopsida</taxon>
        <taxon>Poales</taxon>
        <taxon>Poaceae</taxon>
        <taxon>BOP clade</taxon>
        <taxon>Oryzoideae</taxon>
        <taxon>Oryzeae</taxon>
        <taxon>Oryzinae</taxon>
        <taxon>Oryza</taxon>
        <taxon>Oryza sativa</taxon>
    </lineage>
</organism>
<comment type="pathway">
    <text evidence="3">Protein modification; protein ubiquitination.</text>
</comment>
<dbReference type="Proteomes" id="UP000007015">
    <property type="component" value="Chromosome 12"/>
</dbReference>